<organism evidence="1 2">
    <name type="scientific">Leeuwenhoekiella aequorea</name>
    <dbReference type="NCBI Taxonomy" id="283736"/>
    <lineage>
        <taxon>Bacteria</taxon>
        <taxon>Pseudomonadati</taxon>
        <taxon>Bacteroidota</taxon>
        <taxon>Flavobacteriia</taxon>
        <taxon>Flavobacteriales</taxon>
        <taxon>Flavobacteriaceae</taxon>
        <taxon>Leeuwenhoekiella</taxon>
    </lineage>
</organism>
<dbReference type="InterPro" id="IPR011990">
    <property type="entry name" value="TPR-like_helical_dom_sf"/>
</dbReference>
<dbReference type="Pfam" id="PF12771">
    <property type="entry name" value="SusD-like_2"/>
    <property type="match status" value="1"/>
</dbReference>
<sequence>MKNIFKIFTIGLLISTVSCEDYSEDLNTDPNNFTDAPGSLVIGQAELEVIKLSESQASRYAGLFTDQFSGCDRQYIPYETYAVTTGDFDDTWDDLYAAGVAQSQYVQDKATIDGDNVLLGVAQIMEALLFGEAAALFGDVPFSEAGDPLLFPNPQYDKQSDVLAGVQEILNEALTNVGNTKVSNAFGGTIFVQNDATWSQIAHSLKARYFLISKNYTGAYTESRLGITSASGDLLARHGVNTGEKNLYFQFTQEQRGGYLGLCNSPYLLRLLDGTTPRLLATPGDSNRLDVYFDTANSEVNTNDGGYFAIDASFPIISFVETKLIEAEAAARTNQDGNTPFNTVRNYLASEYGGTFPPSTATGDVLINQILEEKYISLIGSLQVFHDTRRTNNALNIPIKGSTNSSVPQRFLYPQIEINANTSFPGLIEIFTKTEVNN</sequence>
<dbReference type="EMBL" id="QOVM01000003">
    <property type="protein sequence ID" value="RXG22692.1"/>
    <property type="molecule type" value="Genomic_DNA"/>
</dbReference>
<dbReference type="InterPro" id="IPR041662">
    <property type="entry name" value="SusD-like_2"/>
</dbReference>
<dbReference type="PROSITE" id="PS51257">
    <property type="entry name" value="PROKAR_LIPOPROTEIN"/>
    <property type="match status" value="1"/>
</dbReference>
<evidence type="ECO:0000313" key="1">
    <source>
        <dbReference type="EMBL" id="RXG22692.1"/>
    </source>
</evidence>
<gene>
    <name evidence="1" type="ORF">DSM00_1794</name>
</gene>
<dbReference type="Gene3D" id="1.25.40.390">
    <property type="match status" value="1"/>
</dbReference>
<name>A0A4V1KQV1_9FLAO</name>
<accession>A0A4V1KQV1</accession>
<dbReference type="OrthoDB" id="725917at2"/>
<protein>
    <submittedName>
        <fullName evidence="1">SusD-like starch-binding protein associating with outer membrane</fullName>
    </submittedName>
</protein>
<dbReference type="Proteomes" id="UP000289238">
    <property type="component" value="Unassembled WGS sequence"/>
</dbReference>
<reference evidence="1 2" key="1">
    <citation type="submission" date="2018-07" db="EMBL/GenBank/DDBJ databases">
        <title>Leeuwenhoekiella genomics.</title>
        <authorList>
            <person name="Tahon G."/>
            <person name="Willems A."/>
        </authorList>
    </citation>
    <scope>NUCLEOTIDE SEQUENCE [LARGE SCALE GENOMIC DNA]</scope>
    <source>
        <strain evidence="1 2">LMG 22550</strain>
    </source>
</reference>
<dbReference type="RefSeq" id="WP_128757671.1">
    <property type="nucleotide sequence ID" value="NZ_QOVM01000003.1"/>
</dbReference>
<evidence type="ECO:0000313" key="2">
    <source>
        <dbReference type="Proteomes" id="UP000289238"/>
    </source>
</evidence>
<keyword evidence="2" id="KW-1185">Reference proteome</keyword>
<comment type="caution">
    <text evidence="1">The sequence shown here is derived from an EMBL/GenBank/DDBJ whole genome shotgun (WGS) entry which is preliminary data.</text>
</comment>
<dbReference type="AlphaFoldDB" id="A0A4V1KQV1"/>
<proteinExistence type="predicted"/>
<dbReference type="SUPFAM" id="SSF48452">
    <property type="entry name" value="TPR-like"/>
    <property type="match status" value="1"/>
</dbReference>